<proteinExistence type="predicted"/>
<dbReference type="EMBL" id="JABJRC010000011">
    <property type="protein sequence ID" value="NOL45254.1"/>
    <property type="molecule type" value="Genomic_DNA"/>
</dbReference>
<feature type="transmembrane region" description="Helical" evidence="1">
    <location>
        <begin position="128"/>
        <end position="149"/>
    </location>
</feature>
<gene>
    <name evidence="2" type="ORF">HNR71_006029</name>
    <name evidence="3" type="ORF">HPO96_33900</name>
</gene>
<feature type="transmembrane region" description="Helical" evidence="1">
    <location>
        <begin position="88"/>
        <end position="116"/>
    </location>
</feature>
<keyword evidence="1" id="KW-0472">Membrane</keyword>
<reference evidence="3 4" key="1">
    <citation type="submission" date="2020-05" db="EMBL/GenBank/DDBJ databases">
        <title>Genome sequence of Kribbella sandramycini ATCC 39419.</title>
        <authorList>
            <person name="Maclea K.S."/>
            <person name="Fair J.L."/>
        </authorList>
    </citation>
    <scope>NUCLEOTIDE SEQUENCE [LARGE SCALE GENOMIC DNA]</scope>
    <source>
        <strain evidence="3 4">ATCC 39419</strain>
    </source>
</reference>
<evidence type="ECO:0000313" key="4">
    <source>
        <dbReference type="Proteomes" id="UP000534306"/>
    </source>
</evidence>
<evidence type="ECO:0000313" key="5">
    <source>
        <dbReference type="Proteomes" id="UP000553957"/>
    </source>
</evidence>
<protein>
    <submittedName>
        <fullName evidence="2">Putative membrane protein</fullName>
    </submittedName>
</protein>
<accession>A0A7Y4L6G9</accession>
<dbReference type="Proteomes" id="UP000534306">
    <property type="component" value="Unassembled WGS sequence"/>
</dbReference>
<dbReference type="Proteomes" id="UP000553957">
    <property type="component" value="Unassembled WGS sequence"/>
</dbReference>
<evidence type="ECO:0000313" key="2">
    <source>
        <dbReference type="EMBL" id="MBB6570392.1"/>
    </source>
</evidence>
<evidence type="ECO:0000313" key="3">
    <source>
        <dbReference type="EMBL" id="NOL45254.1"/>
    </source>
</evidence>
<reference evidence="2 5" key="2">
    <citation type="submission" date="2020-08" db="EMBL/GenBank/DDBJ databases">
        <title>Sequencing the genomes of 1000 actinobacteria strains.</title>
        <authorList>
            <person name="Klenk H.-P."/>
        </authorList>
    </citation>
    <scope>NUCLEOTIDE SEQUENCE [LARGE SCALE GENOMIC DNA]</scope>
    <source>
        <strain evidence="2 5">DSM 15626</strain>
    </source>
</reference>
<dbReference type="RefSeq" id="WP_171678508.1">
    <property type="nucleotide sequence ID" value="NZ_BAAAGT010000017.1"/>
</dbReference>
<organism evidence="3 4">
    <name type="scientific">Kribbella sandramycini</name>
    <dbReference type="NCBI Taxonomy" id="60450"/>
    <lineage>
        <taxon>Bacteria</taxon>
        <taxon>Bacillati</taxon>
        <taxon>Actinomycetota</taxon>
        <taxon>Actinomycetes</taxon>
        <taxon>Propionibacteriales</taxon>
        <taxon>Kribbellaceae</taxon>
        <taxon>Kribbella</taxon>
    </lineage>
</organism>
<keyword evidence="4" id="KW-1185">Reference proteome</keyword>
<name>A0A7Y4L6G9_9ACTN</name>
<evidence type="ECO:0000256" key="1">
    <source>
        <dbReference type="SAM" id="Phobius"/>
    </source>
</evidence>
<dbReference type="AlphaFoldDB" id="A0A7Y4L6G9"/>
<keyword evidence="1" id="KW-0812">Transmembrane</keyword>
<keyword evidence="1" id="KW-1133">Transmembrane helix</keyword>
<comment type="caution">
    <text evidence="3">The sequence shown here is derived from an EMBL/GenBank/DDBJ whole genome shotgun (WGS) entry which is preliminary data.</text>
</comment>
<sequence>MRLGWIKDGALLAPAGVMTMVGARTDTAELRFGRRLWAGFAGLVLGLMAWFFLALMAIAVLRGPFYGLVERGPYGPGTWGGPTMAGAWAVHALVSVPIIVVLAFVLRGITGLYGALLRRLDGTSTAKWVLPATIALCVAVTFVILSWLAQL</sequence>
<feature type="transmembrane region" description="Helical" evidence="1">
    <location>
        <begin position="36"/>
        <end position="61"/>
    </location>
</feature>
<dbReference type="EMBL" id="JACHKF010000001">
    <property type="protein sequence ID" value="MBB6570392.1"/>
    <property type="molecule type" value="Genomic_DNA"/>
</dbReference>